<dbReference type="InterPro" id="IPR003591">
    <property type="entry name" value="Leu-rich_rpt_typical-subtyp"/>
</dbReference>
<dbReference type="GO" id="GO:0005886">
    <property type="term" value="C:plasma membrane"/>
    <property type="evidence" value="ECO:0007669"/>
    <property type="project" value="UniProtKB-SubCell"/>
</dbReference>
<comment type="catalytic activity">
    <reaction evidence="13">
        <text>L-threonyl-[protein] + ATP = O-phospho-L-threonyl-[protein] + ADP + H(+)</text>
        <dbReference type="Rhea" id="RHEA:46608"/>
        <dbReference type="Rhea" id="RHEA-COMP:11060"/>
        <dbReference type="Rhea" id="RHEA-COMP:11605"/>
        <dbReference type="ChEBI" id="CHEBI:15378"/>
        <dbReference type="ChEBI" id="CHEBI:30013"/>
        <dbReference type="ChEBI" id="CHEBI:30616"/>
        <dbReference type="ChEBI" id="CHEBI:61977"/>
        <dbReference type="ChEBI" id="CHEBI:456216"/>
        <dbReference type="EC" id="2.7.11.1"/>
    </reaction>
</comment>
<gene>
    <name evidence="19" type="primary">BRL2_10</name>
    <name evidence="19" type="ORF">CK203_079288</name>
</gene>
<dbReference type="Pfam" id="PF00560">
    <property type="entry name" value="LRR_1"/>
    <property type="match status" value="8"/>
</dbReference>
<feature type="domain" description="Brassinosteroid receptor BRI1 island" evidence="18">
    <location>
        <begin position="484"/>
        <end position="544"/>
    </location>
</feature>
<evidence type="ECO:0000256" key="13">
    <source>
        <dbReference type="ARBA" id="ARBA00047899"/>
    </source>
</evidence>
<evidence type="ECO:0000256" key="3">
    <source>
        <dbReference type="ARBA" id="ARBA00022475"/>
    </source>
</evidence>
<evidence type="ECO:0000256" key="15">
    <source>
        <dbReference type="SAM" id="Phobius"/>
    </source>
</evidence>
<keyword evidence="8" id="KW-0677">Repeat</keyword>
<dbReference type="PANTHER" id="PTHR27008:SF486">
    <property type="entry name" value="LRR RECEPTOR-LIKE SERINE_THREONINE-PROTEIN KINASE RCH1"/>
    <property type="match status" value="1"/>
</dbReference>
<dbReference type="AlphaFoldDB" id="A0A438DGJ5"/>
<dbReference type="InterPro" id="IPR051809">
    <property type="entry name" value="Plant_receptor-like_S/T_kinase"/>
</dbReference>
<evidence type="ECO:0000256" key="16">
    <source>
        <dbReference type="SAM" id="SignalP"/>
    </source>
</evidence>
<keyword evidence="19" id="KW-0418">Kinase</keyword>
<keyword evidence="7 16" id="KW-0732">Signal</keyword>
<dbReference type="Gene3D" id="3.30.1490.310">
    <property type="match status" value="1"/>
</dbReference>
<evidence type="ECO:0000313" key="19">
    <source>
        <dbReference type="EMBL" id="RVW34594.1"/>
    </source>
</evidence>
<proteinExistence type="predicted"/>
<dbReference type="EMBL" id="QGNW01001635">
    <property type="protein sequence ID" value="RVW34594.1"/>
    <property type="molecule type" value="Genomic_DNA"/>
</dbReference>
<dbReference type="Pfam" id="PF12799">
    <property type="entry name" value="LRR_4"/>
    <property type="match status" value="1"/>
</dbReference>
<evidence type="ECO:0000313" key="20">
    <source>
        <dbReference type="Proteomes" id="UP000288805"/>
    </source>
</evidence>
<feature type="chain" id="PRO_5019493111" description="non-specific serine/threonine protein kinase" evidence="16">
    <location>
        <begin position="27"/>
        <end position="793"/>
    </location>
</feature>
<organism evidence="19 20">
    <name type="scientific">Vitis vinifera</name>
    <name type="common">Grape</name>
    <dbReference type="NCBI Taxonomy" id="29760"/>
    <lineage>
        <taxon>Eukaryota</taxon>
        <taxon>Viridiplantae</taxon>
        <taxon>Streptophyta</taxon>
        <taxon>Embryophyta</taxon>
        <taxon>Tracheophyta</taxon>
        <taxon>Spermatophyta</taxon>
        <taxon>Magnoliopsida</taxon>
        <taxon>eudicotyledons</taxon>
        <taxon>Gunneridae</taxon>
        <taxon>Pentapetalae</taxon>
        <taxon>rosids</taxon>
        <taxon>Vitales</taxon>
        <taxon>Vitaceae</taxon>
        <taxon>Viteae</taxon>
        <taxon>Vitis</taxon>
    </lineage>
</organism>
<evidence type="ECO:0000256" key="5">
    <source>
        <dbReference type="ARBA" id="ARBA00022614"/>
    </source>
</evidence>
<evidence type="ECO:0000256" key="11">
    <source>
        <dbReference type="ARBA" id="ARBA00023170"/>
    </source>
</evidence>
<dbReference type="Pfam" id="PF13855">
    <property type="entry name" value="LRR_8"/>
    <property type="match status" value="1"/>
</dbReference>
<dbReference type="InterPro" id="IPR032675">
    <property type="entry name" value="LRR_dom_sf"/>
</dbReference>
<comment type="caution">
    <text evidence="19">The sequence shown here is derived from an EMBL/GenBank/DDBJ whole genome shotgun (WGS) entry which is preliminary data.</text>
</comment>
<dbReference type="PROSITE" id="PS51450">
    <property type="entry name" value="LRR"/>
    <property type="match status" value="1"/>
</dbReference>
<keyword evidence="4" id="KW-0723">Serine/threonine-protein kinase</keyword>
<dbReference type="PRINTS" id="PR00019">
    <property type="entry name" value="LEURICHRPT"/>
</dbReference>
<feature type="signal peptide" evidence="16">
    <location>
        <begin position="1"/>
        <end position="26"/>
    </location>
</feature>
<dbReference type="InterPro" id="IPR013210">
    <property type="entry name" value="LRR_N_plant-typ"/>
</dbReference>
<dbReference type="Gene3D" id="3.30.200.20">
    <property type="entry name" value="Phosphorylase Kinase, domain 1"/>
    <property type="match status" value="1"/>
</dbReference>
<dbReference type="Pfam" id="PF20141">
    <property type="entry name" value="Island"/>
    <property type="match status" value="1"/>
</dbReference>
<keyword evidence="11" id="KW-0675">Receptor</keyword>
<evidence type="ECO:0000256" key="4">
    <source>
        <dbReference type="ARBA" id="ARBA00022527"/>
    </source>
</evidence>
<comment type="catalytic activity">
    <reaction evidence="14">
        <text>L-seryl-[protein] + ATP = O-phospho-L-seryl-[protein] + ADP + H(+)</text>
        <dbReference type="Rhea" id="RHEA:17989"/>
        <dbReference type="Rhea" id="RHEA-COMP:9863"/>
        <dbReference type="Rhea" id="RHEA-COMP:11604"/>
        <dbReference type="ChEBI" id="CHEBI:15378"/>
        <dbReference type="ChEBI" id="CHEBI:29999"/>
        <dbReference type="ChEBI" id="CHEBI:30616"/>
        <dbReference type="ChEBI" id="CHEBI:83421"/>
        <dbReference type="ChEBI" id="CHEBI:456216"/>
        <dbReference type="EC" id="2.7.11.1"/>
    </reaction>
</comment>
<dbReference type="Gene3D" id="3.80.10.10">
    <property type="entry name" value="Ribonuclease Inhibitor"/>
    <property type="match status" value="2"/>
</dbReference>
<evidence type="ECO:0000259" key="18">
    <source>
        <dbReference type="Pfam" id="PF20141"/>
    </source>
</evidence>
<keyword evidence="19" id="KW-0808">Transferase</keyword>
<keyword evidence="12" id="KW-0325">Glycoprotein</keyword>
<evidence type="ECO:0000256" key="12">
    <source>
        <dbReference type="ARBA" id="ARBA00023180"/>
    </source>
</evidence>
<dbReference type="FunFam" id="3.80.10.10:FF:000095">
    <property type="entry name" value="LRR receptor-like serine/threonine-protein kinase GSO1"/>
    <property type="match status" value="2"/>
</dbReference>
<evidence type="ECO:0000256" key="14">
    <source>
        <dbReference type="ARBA" id="ARBA00048679"/>
    </source>
</evidence>
<dbReference type="EC" id="2.7.11.1" evidence="2"/>
<keyword evidence="10 15" id="KW-0472">Membrane</keyword>
<name>A0A438DGJ5_VITVI</name>
<dbReference type="FunFam" id="3.80.10.10:FF:000041">
    <property type="entry name" value="LRR receptor-like serine/threonine-protein kinase ERECTA"/>
    <property type="match status" value="1"/>
</dbReference>
<accession>A0A438DGJ5</accession>
<dbReference type="GO" id="GO:0004674">
    <property type="term" value="F:protein serine/threonine kinase activity"/>
    <property type="evidence" value="ECO:0007669"/>
    <property type="project" value="UniProtKB-KW"/>
</dbReference>
<keyword evidence="9 15" id="KW-1133">Transmembrane helix</keyword>
<evidence type="ECO:0000256" key="1">
    <source>
        <dbReference type="ARBA" id="ARBA00004251"/>
    </source>
</evidence>
<evidence type="ECO:0000256" key="9">
    <source>
        <dbReference type="ARBA" id="ARBA00022989"/>
    </source>
</evidence>
<keyword evidence="5" id="KW-0433">Leucine-rich repeat</keyword>
<dbReference type="PANTHER" id="PTHR27008">
    <property type="entry name" value="OS04G0122200 PROTEIN"/>
    <property type="match status" value="1"/>
</dbReference>
<comment type="subcellular location">
    <subcellularLocation>
        <location evidence="1">Cell membrane</location>
        <topology evidence="1">Single-pass type I membrane protein</topology>
    </subcellularLocation>
</comment>
<protein>
    <recommendedName>
        <fullName evidence="2">non-specific serine/threonine protein kinase</fullName>
        <ecNumber evidence="2">2.7.11.1</ecNumber>
    </recommendedName>
</protein>
<dbReference type="InterPro" id="IPR001611">
    <property type="entry name" value="Leu-rich_rpt"/>
</dbReference>
<evidence type="ECO:0000259" key="17">
    <source>
        <dbReference type="Pfam" id="PF08263"/>
    </source>
</evidence>
<reference evidence="19 20" key="1">
    <citation type="journal article" date="2018" name="PLoS Genet.">
        <title>Population sequencing reveals clonal diversity and ancestral inbreeding in the grapevine cultivar Chardonnay.</title>
        <authorList>
            <person name="Roach M.J."/>
            <person name="Johnson D.L."/>
            <person name="Bohlmann J."/>
            <person name="van Vuuren H.J."/>
            <person name="Jones S.J."/>
            <person name="Pretorius I.S."/>
            <person name="Schmidt S.A."/>
            <person name="Borneman A.R."/>
        </authorList>
    </citation>
    <scope>NUCLEOTIDE SEQUENCE [LARGE SCALE GENOMIC DNA]</scope>
    <source>
        <strain evidence="20">cv. Chardonnay</strain>
        <tissue evidence="19">Leaf</tissue>
    </source>
</reference>
<dbReference type="SUPFAM" id="SSF52058">
    <property type="entry name" value="L domain-like"/>
    <property type="match status" value="2"/>
</dbReference>
<evidence type="ECO:0000256" key="2">
    <source>
        <dbReference type="ARBA" id="ARBA00012513"/>
    </source>
</evidence>
<dbReference type="SMART" id="SM00369">
    <property type="entry name" value="LRR_TYP"/>
    <property type="match status" value="7"/>
</dbReference>
<dbReference type="Proteomes" id="UP000288805">
    <property type="component" value="Unassembled WGS sequence"/>
</dbReference>
<dbReference type="InterPro" id="IPR025875">
    <property type="entry name" value="Leu-rich_rpt_4"/>
</dbReference>
<feature type="transmembrane region" description="Helical" evidence="15">
    <location>
        <begin position="690"/>
        <end position="714"/>
    </location>
</feature>
<keyword evidence="6 15" id="KW-0812">Transmembrane</keyword>
<dbReference type="InterPro" id="IPR045381">
    <property type="entry name" value="BRI1_island_dom"/>
</dbReference>
<evidence type="ECO:0000256" key="8">
    <source>
        <dbReference type="ARBA" id="ARBA00022737"/>
    </source>
</evidence>
<evidence type="ECO:0000256" key="7">
    <source>
        <dbReference type="ARBA" id="ARBA00022729"/>
    </source>
</evidence>
<evidence type="ECO:0000256" key="6">
    <source>
        <dbReference type="ARBA" id="ARBA00022692"/>
    </source>
</evidence>
<dbReference type="Pfam" id="PF13516">
    <property type="entry name" value="LRR_6"/>
    <property type="match status" value="1"/>
</dbReference>
<dbReference type="Pfam" id="PF08263">
    <property type="entry name" value="LRRNT_2"/>
    <property type="match status" value="1"/>
</dbReference>
<sequence>MESNPFQLFFHRVLKLLLLLCALVSGIELRGVSGSTKTDGEALLAFKKMVHKDPHGVLEGWQANKSPCTCLSGNLFYVNSTGLLQLPVGLTQLDLSSAGLVGLVPENLFSKLPNLVSATLALNNLTGSLPDDLLLNSDKLQVLDLSYNNLTGSISGLKIENSCTSLVVLDLSGNNLMDSLPSSISNCTSLNTLNLSYNNLTGEIRHLSAASKTYKDWISPAIVSLVGCLPTSFSSCSWLRLLNLANNNISGPFPDSILQSLASLETLLLSYNNISGAFPASISSCQNLKVVDFSSNKLSGFIPPDICPGAASLEELRIPDNLISGEIPAELSQCSRLKTIDFSLNYLKGPIPPQIGRLENLEQLIAWFNALDGEIPPELGKCRNLKDLILNNNNLGGKIPSELFNCGNLEWISLTSNGLTGQIPPEFGLLSRLAVLQLGNNSLSGQIPRELANCSSLVWLDLNSNRLTGEIPPRLGRQLGAKSLSGILSGNTLAFVRNLGNSCKGVGGLLEFAGIRPERLLQIPTLKTCDFTRMYSGAVLSLFTKYQTLEYLDLSYNELRGKIPDEIGGMVALQVLELSHNQLSGEIPSSLGQLRNLGVFDASHNRLQGHIPDSFSNLSFLVQIDLSYNELTGQIPTRGQLSTLPASQYANNPGLCGVPLPECQNDDNQPVTVIDNTAGKGGKRPATASWANSIVLGVLISIASICILIVWAIAMRARRKEAEEVKMLNSLQACHAATTWKIDKEKEPLSINVATFQRQLRKLRFSQLIEATNGFSAASLIGCGGFGKCSRQH</sequence>
<feature type="domain" description="Leucine-rich repeat-containing N-terminal plant-type" evidence="17">
    <location>
        <begin position="38"/>
        <end position="69"/>
    </location>
</feature>
<evidence type="ECO:0000256" key="10">
    <source>
        <dbReference type="ARBA" id="ARBA00023136"/>
    </source>
</evidence>
<keyword evidence="3" id="KW-1003">Cell membrane</keyword>